<evidence type="ECO:0000256" key="1">
    <source>
        <dbReference type="ARBA" id="ARBA00004651"/>
    </source>
</evidence>
<organism evidence="8 9">
    <name type="scientific">Porphyromonas catoniae F0037</name>
    <dbReference type="NCBI Taxonomy" id="1127696"/>
    <lineage>
        <taxon>Bacteria</taxon>
        <taxon>Pseudomonadati</taxon>
        <taxon>Bacteroidota</taxon>
        <taxon>Bacteroidia</taxon>
        <taxon>Bacteroidales</taxon>
        <taxon>Porphyromonadaceae</taxon>
        <taxon>Porphyromonas</taxon>
    </lineage>
</organism>
<evidence type="ECO:0000256" key="3">
    <source>
        <dbReference type="ARBA" id="ARBA00022692"/>
    </source>
</evidence>
<dbReference type="Gene3D" id="3.40.1710.10">
    <property type="entry name" value="abc type-2 transporter like domain"/>
    <property type="match status" value="1"/>
</dbReference>
<dbReference type="HOGENOM" id="CLU_039483_10_1_10"/>
<feature type="domain" description="ABC-2 type transporter transmembrane" evidence="7">
    <location>
        <begin position="32"/>
        <end position="385"/>
    </location>
</feature>
<dbReference type="AlphaFoldDB" id="L1NFX9"/>
<feature type="transmembrane region" description="Helical" evidence="6">
    <location>
        <begin position="194"/>
        <end position="217"/>
    </location>
</feature>
<comment type="subcellular location">
    <subcellularLocation>
        <location evidence="1">Cell membrane</location>
        <topology evidence="1">Multi-pass membrane protein</topology>
    </subcellularLocation>
</comment>
<dbReference type="eggNOG" id="COG0842">
    <property type="taxonomic scope" value="Bacteria"/>
</dbReference>
<name>L1NFX9_9PORP</name>
<dbReference type="PANTHER" id="PTHR30294">
    <property type="entry name" value="MEMBRANE COMPONENT OF ABC TRANSPORTER YHHJ-RELATED"/>
    <property type="match status" value="1"/>
</dbReference>
<sequence length="399" mass="44133">MSIIGFIKGHLQDIVAICGRELRRVFADSASILFFFVVPFIYPFLYAALYGNEVAREAPLVVLDYSHSGLSREFVRRVDASPDVAVIAQVTSEAEAYQLINEEKAYGILIFPEDFSQKAHLGRQAEVNLHTTFASALYYKAFALTATEVALTMGRELEASRSYGASHEATRIQVRPIESEWITPFNPQGGFQGFLLPGVLILIIQQTLLIGISMVMGTERERGGLSRGLRIGKGGHYTSTMRLLVGRALCYLLIYAVSSLFTLIIAPRISGLPQLTDAGTFALLLLPLLLACVFFSFFWSLVVKHREKAMIIWVFTSIPFLFLTGLSWPLSAIPAPLRALGLLVPSTPGVQAFVSISSMGASLRDVLPQYLMLWAQALGYFLITSFTYARLVRRSMKVA</sequence>
<dbReference type="RefSeq" id="WP_005468771.1">
    <property type="nucleotide sequence ID" value="NZ_KB291043.1"/>
</dbReference>
<dbReference type="GO" id="GO:0140359">
    <property type="term" value="F:ABC-type transporter activity"/>
    <property type="evidence" value="ECO:0007669"/>
    <property type="project" value="InterPro"/>
</dbReference>
<accession>L1NFX9</accession>
<reference evidence="8 9" key="1">
    <citation type="submission" date="2012-05" db="EMBL/GenBank/DDBJ databases">
        <authorList>
            <person name="Weinstock G."/>
            <person name="Sodergren E."/>
            <person name="Lobos E.A."/>
            <person name="Fulton L."/>
            <person name="Fulton R."/>
            <person name="Courtney L."/>
            <person name="Fronick C."/>
            <person name="O'Laughlin M."/>
            <person name="Godfrey J."/>
            <person name="Wilson R.M."/>
            <person name="Miner T."/>
            <person name="Farmer C."/>
            <person name="Delehaunty K."/>
            <person name="Cordes M."/>
            <person name="Minx P."/>
            <person name="Tomlinson C."/>
            <person name="Chen J."/>
            <person name="Wollam A."/>
            <person name="Pepin K.H."/>
            <person name="Bhonagiri V."/>
            <person name="Zhang X."/>
            <person name="Suruliraj S."/>
            <person name="Warren W."/>
            <person name="Mitreva M."/>
            <person name="Mardis E.R."/>
            <person name="Wilson R.K."/>
        </authorList>
    </citation>
    <scope>NUCLEOTIDE SEQUENCE [LARGE SCALE GENOMIC DNA]</scope>
    <source>
        <strain evidence="8 9">F0037</strain>
    </source>
</reference>
<dbReference type="Proteomes" id="UP000010408">
    <property type="component" value="Unassembled WGS sequence"/>
</dbReference>
<dbReference type="EMBL" id="AMEQ01000018">
    <property type="protein sequence ID" value="EKY02190.1"/>
    <property type="molecule type" value="Genomic_DNA"/>
</dbReference>
<feature type="transmembrane region" description="Helical" evidence="6">
    <location>
        <begin position="281"/>
        <end position="303"/>
    </location>
</feature>
<protein>
    <submittedName>
        <fullName evidence="8">ABC-2 type transporter</fullName>
    </submittedName>
</protein>
<evidence type="ECO:0000256" key="2">
    <source>
        <dbReference type="ARBA" id="ARBA00022475"/>
    </source>
</evidence>
<keyword evidence="3 6" id="KW-0812">Transmembrane</keyword>
<evidence type="ECO:0000259" key="7">
    <source>
        <dbReference type="Pfam" id="PF12698"/>
    </source>
</evidence>
<feature type="transmembrane region" description="Helical" evidence="6">
    <location>
        <begin position="248"/>
        <end position="269"/>
    </location>
</feature>
<evidence type="ECO:0000256" key="6">
    <source>
        <dbReference type="SAM" id="Phobius"/>
    </source>
</evidence>
<evidence type="ECO:0000256" key="5">
    <source>
        <dbReference type="ARBA" id="ARBA00023136"/>
    </source>
</evidence>
<evidence type="ECO:0000256" key="4">
    <source>
        <dbReference type="ARBA" id="ARBA00022989"/>
    </source>
</evidence>
<comment type="caution">
    <text evidence="8">The sequence shown here is derived from an EMBL/GenBank/DDBJ whole genome shotgun (WGS) entry which is preliminary data.</text>
</comment>
<keyword evidence="2" id="KW-1003">Cell membrane</keyword>
<dbReference type="PATRIC" id="fig|1127696.3.peg.510"/>
<gene>
    <name evidence="8" type="ORF">HMPREF9134_00579</name>
</gene>
<dbReference type="Pfam" id="PF12698">
    <property type="entry name" value="ABC2_membrane_3"/>
    <property type="match status" value="1"/>
</dbReference>
<dbReference type="GO" id="GO:0005886">
    <property type="term" value="C:plasma membrane"/>
    <property type="evidence" value="ECO:0007669"/>
    <property type="project" value="UniProtKB-SubCell"/>
</dbReference>
<feature type="transmembrane region" description="Helical" evidence="6">
    <location>
        <begin position="310"/>
        <end position="330"/>
    </location>
</feature>
<dbReference type="PANTHER" id="PTHR30294:SF46">
    <property type="entry name" value="ABC TRANSPORTER PERMEASE"/>
    <property type="match status" value="1"/>
</dbReference>
<keyword evidence="5 6" id="KW-0472">Membrane</keyword>
<proteinExistence type="predicted"/>
<feature type="transmembrane region" description="Helical" evidence="6">
    <location>
        <begin position="30"/>
        <end position="49"/>
    </location>
</feature>
<dbReference type="STRING" id="1127696.HMPREF9134_00579"/>
<dbReference type="InterPro" id="IPR013525">
    <property type="entry name" value="ABC2_TM"/>
</dbReference>
<evidence type="ECO:0000313" key="8">
    <source>
        <dbReference type="EMBL" id="EKY02190.1"/>
    </source>
</evidence>
<feature type="transmembrane region" description="Helical" evidence="6">
    <location>
        <begin position="371"/>
        <end position="391"/>
    </location>
</feature>
<keyword evidence="4 6" id="KW-1133">Transmembrane helix</keyword>
<dbReference type="InterPro" id="IPR051449">
    <property type="entry name" value="ABC-2_transporter_component"/>
</dbReference>
<evidence type="ECO:0000313" key="9">
    <source>
        <dbReference type="Proteomes" id="UP000010408"/>
    </source>
</evidence>